<accession>A0A5S4FP58</accession>
<dbReference type="AlphaFoldDB" id="A0A5S4FP58"/>
<dbReference type="InterPro" id="IPR036625">
    <property type="entry name" value="E3-bd_dom_sf"/>
</dbReference>
<comment type="caution">
    <text evidence="5">The sequence shown here is derived from an EMBL/GenBank/DDBJ whole genome shotgun (WGS) entry which is preliminary data.</text>
</comment>
<dbReference type="Pfam" id="PF23359">
    <property type="entry name" value="Lsr2_DNA-bd"/>
    <property type="match status" value="1"/>
</dbReference>
<evidence type="ECO:0000256" key="2">
    <source>
        <dbReference type="SAM" id="MobiDB-lite"/>
    </source>
</evidence>
<keyword evidence="1" id="KW-0238">DNA-binding</keyword>
<sequence>MAKQIREILIDDIDGGEADETVSFAIDGATYEIDLASDKAKKLREVLTPFVKHARRSSGVQIRRRRTGTTAVSRQRSREIRDWAKEHNIPVSERGRIAATVVEQFEAASK</sequence>
<evidence type="ECO:0000256" key="1">
    <source>
        <dbReference type="ARBA" id="ARBA00023125"/>
    </source>
</evidence>
<evidence type="ECO:0000313" key="6">
    <source>
        <dbReference type="Proteomes" id="UP000309128"/>
    </source>
</evidence>
<dbReference type="GO" id="GO:0003677">
    <property type="term" value="F:DNA binding"/>
    <property type="evidence" value="ECO:0007669"/>
    <property type="project" value="UniProtKB-KW"/>
</dbReference>
<dbReference type="SUPFAM" id="SSF56037">
    <property type="entry name" value="PheT/TilS domain"/>
    <property type="match status" value="1"/>
</dbReference>
<gene>
    <name evidence="5" type="ORF">ETD86_11550</name>
</gene>
<evidence type="ECO:0000259" key="3">
    <source>
        <dbReference type="Pfam" id="PF11774"/>
    </source>
</evidence>
<feature type="domain" description="Lsr2 DNA-binding" evidence="4">
    <location>
        <begin position="73"/>
        <end position="108"/>
    </location>
</feature>
<dbReference type="InterPro" id="IPR042261">
    <property type="entry name" value="Lsr2-like_dimerization"/>
</dbReference>
<feature type="region of interest" description="Disordered" evidence="2">
    <location>
        <begin position="58"/>
        <end position="77"/>
    </location>
</feature>
<protein>
    <submittedName>
        <fullName evidence="5">Lsr2 family protein</fullName>
    </submittedName>
</protein>
<dbReference type="OrthoDB" id="4113332at2"/>
<dbReference type="InterPro" id="IPR024412">
    <property type="entry name" value="Lsr2_dim_dom"/>
</dbReference>
<dbReference type="EMBL" id="VCKY01000029">
    <property type="protein sequence ID" value="TMR22475.1"/>
    <property type="molecule type" value="Genomic_DNA"/>
</dbReference>
<dbReference type="Proteomes" id="UP000309128">
    <property type="component" value="Unassembled WGS sequence"/>
</dbReference>
<feature type="compositionally biased region" description="Basic residues" evidence="2">
    <location>
        <begin position="58"/>
        <end position="67"/>
    </location>
</feature>
<keyword evidence="6" id="KW-1185">Reference proteome</keyword>
<dbReference type="GO" id="GO:0016746">
    <property type="term" value="F:acyltransferase activity"/>
    <property type="evidence" value="ECO:0007669"/>
    <property type="project" value="InterPro"/>
</dbReference>
<dbReference type="InterPro" id="IPR055370">
    <property type="entry name" value="Lsr2_DNA-bd"/>
</dbReference>
<dbReference type="Gene3D" id="3.30.60.230">
    <property type="entry name" value="Lsr2, dimerization domain"/>
    <property type="match status" value="1"/>
</dbReference>
<dbReference type="RefSeq" id="WP_138666131.1">
    <property type="nucleotide sequence ID" value="NZ_VCKY01000029.1"/>
</dbReference>
<feature type="domain" description="Lsr2 dimerization" evidence="3">
    <location>
        <begin position="1"/>
        <end position="57"/>
    </location>
</feature>
<name>A0A5S4FP58_9ACTN</name>
<organism evidence="5 6">
    <name type="scientific">Nonomuraea turkmeniaca</name>
    <dbReference type="NCBI Taxonomy" id="103838"/>
    <lineage>
        <taxon>Bacteria</taxon>
        <taxon>Bacillati</taxon>
        <taxon>Actinomycetota</taxon>
        <taxon>Actinomycetes</taxon>
        <taxon>Streptosporangiales</taxon>
        <taxon>Streptosporangiaceae</taxon>
        <taxon>Nonomuraea</taxon>
    </lineage>
</organism>
<dbReference type="Gene3D" id="4.10.320.10">
    <property type="entry name" value="E3-binding domain"/>
    <property type="match status" value="1"/>
</dbReference>
<proteinExistence type="predicted"/>
<evidence type="ECO:0000313" key="5">
    <source>
        <dbReference type="EMBL" id="TMR22475.1"/>
    </source>
</evidence>
<dbReference type="Pfam" id="PF11774">
    <property type="entry name" value="Lsr2"/>
    <property type="match status" value="1"/>
</dbReference>
<reference evidence="5 6" key="1">
    <citation type="submission" date="2019-05" db="EMBL/GenBank/DDBJ databases">
        <title>Draft genome sequence of Nonomuraea turkmeniaca DSM 43926.</title>
        <authorList>
            <person name="Saricaoglu S."/>
            <person name="Isik K."/>
        </authorList>
    </citation>
    <scope>NUCLEOTIDE SEQUENCE [LARGE SCALE GENOMIC DNA]</scope>
    <source>
        <strain evidence="5 6">DSM 43926</strain>
    </source>
</reference>
<evidence type="ECO:0000259" key="4">
    <source>
        <dbReference type="Pfam" id="PF23359"/>
    </source>
</evidence>